<dbReference type="HOGENOM" id="CLU_1583394_0_0_9"/>
<dbReference type="PATRIC" id="fig|1408254.3.peg.3989"/>
<sequence length="168" mass="19266">MKVSIVTQDLRKDIGDKSGTSQVKRERKQFVFNIKDVLPLLYKEHMKRYSLSDRSQKSSIYDPLFINRDGKAMTGKSIRYYSNKIKAEFIRELLASDNPDDVITALNLQSTKWSFHIGRSIFTNLTAKTAKNPYEVALAKGDLSIYSALTYMSDTPECPVHCRLYSHC</sequence>
<keyword evidence="2" id="KW-1185">Reference proteome</keyword>
<protein>
    <submittedName>
        <fullName evidence="1">Uncharacterized protein</fullName>
    </submittedName>
</protein>
<reference evidence="1 2" key="1">
    <citation type="journal article" date="2014" name="Genome Announc.">
        <title>Draft Genome Sequence of Brevibacillus panacihumi Strain W25, a Halotolerant Hydrocarbon-Degrading Bacterium.</title>
        <authorList>
            <person name="Wang X."/>
            <person name="Jin D."/>
            <person name="Zhou L."/>
            <person name="Wu L."/>
            <person name="An W."/>
            <person name="Chen Y."/>
            <person name="Zhao L."/>
        </authorList>
    </citation>
    <scope>NUCLEOTIDE SEQUENCE [LARGE SCALE GENOMIC DNA]</scope>
    <source>
        <strain evidence="1 2">W25</strain>
    </source>
</reference>
<accession>V6M6G5</accession>
<dbReference type="EMBL" id="AYJU01000017">
    <property type="protein sequence ID" value="EST53897.1"/>
    <property type="molecule type" value="Genomic_DNA"/>
</dbReference>
<proteinExistence type="predicted"/>
<name>V6M6G5_9BACL</name>
<organism evidence="1 2">
    <name type="scientific">Brevibacillus panacihumi W25</name>
    <dbReference type="NCBI Taxonomy" id="1408254"/>
    <lineage>
        <taxon>Bacteria</taxon>
        <taxon>Bacillati</taxon>
        <taxon>Bacillota</taxon>
        <taxon>Bacilli</taxon>
        <taxon>Bacillales</taxon>
        <taxon>Paenibacillaceae</taxon>
        <taxon>Brevibacillus</taxon>
    </lineage>
</organism>
<comment type="caution">
    <text evidence="1">The sequence shown here is derived from an EMBL/GenBank/DDBJ whole genome shotgun (WGS) entry which is preliminary data.</text>
</comment>
<evidence type="ECO:0000313" key="1">
    <source>
        <dbReference type="EMBL" id="EST53897.1"/>
    </source>
</evidence>
<dbReference type="Proteomes" id="UP000017973">
    <property type="component" value="Unassembled WGS sequence"/>
</dbReference>
<dbReference type="eggNOG" id="COG0582">
    <property type="taxonomic scope" value="Bacteria"/>
</dbReference>
<gene>
    <name evidence="1" type="ORF">T458_20345</name>
</gene>
<dbReference type="AlphaFoldDB" id="V6M6G5"/>
<evidence type="ECO:0000313" key="2">
    <source>
        <dbReference type="Proteomes" id="UP000017973"/>
    </source>
</evidence>